<sequence>MIGKQMFWVKAVKPVVEKPFLDGREKDGREKLERIVSAKSSKFALLQLIKSVFRRPSNTIKACRSIYLEFFNKVLSAY</sequence>
<accession>A0ABX3WGB5</accession>
<gene>
    <name evidence="1" type="ORF">BWD10_01885</name>
</gene>
<comment type="caution">
    <text evidence="1">The sequence shown here is derived from an EMBL/GenBank/DDBJ whole genome shotgun (WGS) entry which is preliminary data.</text>
</comment>
<evidence type="ECO:0000313" key="1">
    <source>
        <dbReference type="EMBL" id="OSI11178.1"/>
    </source>
</evidence>
<dbReference type="EMBL" id="MTBM01000002">
    <property type="protein sequence ID" value="OSI11178.1"/>
    <property type="molecule type" value="Genomic_DNA"/>
</dbReference>
<keyword evidence="2" id="KW-1185">Reference proteome</keyword>
<proteinExistence type="predicted"/>
<evidence type="ECO:0000313" key="2">
    <source>
        <dbReference type="Proteomes" id="UP000193466"/>
    </source>
</evidence>
<organism evidence="1 2">
    <name type="scientific">Neisseria zoodegmatis</name>
    <dbReference type="NCBI Taxonomy" id="326523"/>
    <lineage>
        <taxon>Bacteria</taxon>
        <taxon>Pseudomonadati</taxon>
        <taxon>Pseudomonadota</taxon>
        <taxon>Betaproteobacteria</taxon>
        <taxon>Neisseriales</taxon>
        <taxon>Neisseriaceae</taxon>
        <taxon>Neisseria</taxon>
    </lineage>
</organism>
<dbReference type="Proteomes" id="UP000193466">
    <property type="component" value="Unassembled WGS sequence"/>
</dbReference>
<name>A0ABX3WGB5_9NEIS</name>
<reference evidence="1 2" key="1">
    <citation type="submission" date="2017-01" db="EMBL/GenBank/DDBJ databases">
        <authorList>
            <person name="Wolfgang W.J."/>
            <person name="Cole J."/>
            <person name="Wroblewski D."/>
            <person name="Mcginnis J."/>
            <person name="Musser K.A."/>
        </authorList>
    </citation>
    <scope>NUCLEOTIDE SEQUENCE [LARGE SCALE GENOMIC DNA]</scope>
    <source>
        <strain evidence="1 2">DSM 21643</strain>
    </source>
</reference>
<protein>
    <submittedName>
        <fullName evidence="1">Uncharacterized protein</fullName>
    </submittedName>
</protein>